<feature type="region of interest" description="Disordered" evidence="9">
    <location>
        <begin position="354"/>
        <end position="588"/>
    </location>
</feature>
<feature type="compositionally biased region" description="Polar residues" evidence="9">
    <location>
        <begin position="526"/>
        <end position="544"/>
    </location>
</feature>
<dbReference type="SMART" id="SM00355">
    <property type="entry name" value="ZnF_C2H2"/>
    <property type="match status" value="3"/>
</dbReference>
<keyword evidence="6" id="KW-0804">Transcription</keyword>
<evidence type="ECO:0000259" key="11">
    <source>
        <dbReference type="PROSITE" id="PS50157"/>
    </source>
</evidence>
<feature type="compositionally biased region" description="Low complexity" evidence="9">
    <location>
        <begin position="621"/>
        <end position="638"/>
    </location>
</feature>
<evidence type="ECO:0000256" key="8">
    <source>
        <dbReference type="PROSITE-ProRule" id="PRU00042"/>
    </source>
</evidence>
<dbReference type="InterPro" id="IPR013087">
    <property type="entry name" value="Znf_C2H2_type"/>
</dbReference>
<evidence type="ECO:0000256" key="9">
    <source>
        <dbReference type="SAM" id="MobiDB-lite"/>
    </source>
</evidence>
<keyword evidence="10" id="KW-0812">Transmembrane</keyword>
<dbReference type="AlphaFoldDB" id="A0A9P5H8P5"/>
<protein>
    <recommendedName>
        <fullName evidence="11">C2H2-type domain-containing protein</fullName>
    </recommendedName>
</protein>
<dbReference type="EMBL" id="JAANBB010000157">
    <property type="protein sequence ID" value="KAF7548140.1"/>
    <property type="molecule type" value="Genomic_DNA"/>
</dbReference>
<dbReference type="PANTHER" id="PTHR46179">
    <property type="entry name" value="ZINC FINGER PROTEIN"/>
    <property type="match status" value="1"/>
</dbReference>
<evidence type="ECO:0000256" key="7">
    <source>
        <dbReference type="ARBA" id="ARBA00023242"/>
    </source>
</evidence>
<dbReference type="GO" id="GO:0006357">
    <property type="term" value="P:regulation of transcription by RNA polymerase II"/>
    <property type="evidence" value="ECO:0007669"/>
    <property type="project" value="TreeGrafter"/>
</dbReference>
<evidence type="ECO:0000256" key="2">
    <source>
        <dbReference type="ARBA" id="ARBA00022723"/>
    </source>
</evidence>
<accession>A0A9P5H8P5</accession>
<feature type="compositionally biased region" description="Low complexity" evidence="9">
    <location>
        <begin position="659"/>
        <end position="673"/>
    </location>
</feature>
<proteinExistence type="predicted"/>
<evidence type="ECO:0000256" key="3">
    <source>
        <dbReference type="ARBA" id="ARBA00022771"/>
    </source>
</evidence>
<keyword evidence="7" id="KW-0539">Nucleus</keyword>
<comment type="subcellular location">
    <subcellularLocation>
        <location evidence="1">Nucleus</location>
    </subcellularLocation>
</comment>
<dbReference type="Pfam" id="PF00096">
    <property type="entry name" value="zf-C2H2"/>
    <property type="match status" value="2"/>
</dbReference>
<keyword evidence="10" id="KW-0472">Membrane</keyword>
<gene>
    <name evidence="12" type="ORF">G7Z17_g7248</name>
</gene>
<dbReference type="PROSITE" id="PS50157">
    <property type="entry name" value="ZINC_FINGER_C2H2_2"/>
    <property type="match status" value="2"/>
</dbReference>
<feature type="domain" description="C2H2-type" evidence="11">
    <location>
        <begin position="706"/>
        <end position="736"/>
    </location>
</feature>
<feature type="compositionally biased region" description="Polar residues" evidence="9">
    <location>
        <begin position="563"/>
        <end position="578"/>
    </location>
</feature>
<dbReference type="PROSITE" id="PS00028">
    <property type="entry name" value="ZINC_FINGER_C2H2_1"/>
    <property type="match status" value="2"/>
</dbReference>
<feature type="compositionally biased region" description="Polar residues" evidence="9">
    <location>
        <begin position="639"/>
        <end position="654"/>
    </location>
</feature>
<dbReference type="InterPro" id="IPR036236">
    <property type="entry name" value="Znf_C2H2_sf"/>
</dbReference>
<feature type="transmembrane region" description="Helical" evidence="10">
    <location>
        <begin position="168"/>
        <end position="192"/>
    </location>
</feature>
<evidence type="ECO:0000313" key="12">
    <source>
        <dbReference type="EMBL" id="KAF7548140.1"/>
    </source>
</evidence>
<dbReference type="PANTHER" id="PTHR46179:SF13">
    <property type="entry name" value="C2H2-TYPE DOMAIN-CONTAINING PROTEIN"/>
    <property type="match status" value="1"/>
</dbReference>
<evidence type="ECO:0000256" key="4">
    <source>
        <dbReference type="ARBA" id="ARBA00022833"/>
    </source>
</evidence>
<evidence type="ECO:0000313" key="13">
    <source>
        <dbReference type="Proteomes" id="UP000722485"/>
    </source>
</evidence>
<keyword evidence="13" id="KW-1185">Reference proteome</keyword>
<dbReference type="InterPro" id="IPR051061">
    <property type="entry name" value="Zinc_finger_trans_reg"/>
</dbReference>
<keyword evidence="5" id="KW-0805">Transcription regulation</keyword>
<feature type="region of interest" description="Disordered" evidence="9">
    <location>
        <begin position="601"/>
        <end position="675"/>
    </location>
</feature>
<keyword evidence="2" id="KW-0479">Metal-binding</keyword>
<feature type="region of interest" description="Disordered" evidence="9">
    <location>
        <begin position="200"/>
        <end position="291"/>
    </location>
</feature>
<organism evidence="12 13">
    <name type="scientific">Cylindrodendrum hubeiense</name>
    <dbReference type="NCBI Taxonomy" id="595255"/>
    <lineage>
        <taxon>Eukaryota</taxon>
        <taxon>Fungi</taxon>
        <taxon>Dikarya</taxon>
        <taxon>Ascomycota</taxon>
        <taxon>Pezizomycotina</taxon>
        <taxon>Sordariomycetes</taxon>
        <taxon>Hypocreomycetidae</taxon>
        <taxon>Hypocreales</taxon>
        <taxon>Nectriaceae</taxon>
        <taxon>Cylindrodendrum</taxon>
    </lineage>
</organism>
<reference evidence="12" key="1">
    <citation type="submission" date="2020-03" db="EMBL/GenBank/DDBJ databases">
        <title>Draft Genome Sequence of Cylindrodendrum hubeiense.</title>
        <authorList>
            <person name="Buettner E."/>
            <person name="Kellner H."/>
        </authorList>
    </citation>
    <scope>NUCLEOTIDE SEQUENCE</scope>
    <source>
        <strain evidence="12">IHI 201604</strain>
    </source>
</reference>
<dbReference type="Proteomes" id="UP000722485">
    <property type="component" value="Unassembled WGS sequence"/>
</dbReference>
<keyword evidence="3 8" id="KW-0863">Zinc-finger</keyword>
<evidence type="ECO:0000256" key="10">
    <source>
        <dbReference type="SAM" id="Phobius"/>
    </source>
</evidence>
<feature type="region of interest" description="Disordered" evidence="9">
    <location>
        <begin position="23"/>
        <end position="43"/>
    </location>
</feature>
<feature type="domain" description="C2H2-type" evidence="11">
    <location>
        <begin position="678"/>
        <end position="707"/>
    </location>
</feature>
<evidence type="ECO:0000256" key="1">
    <source>
        <dbReference type="ARBA" id="ARBA00004123"/>
    </source>
</evidence>
<feature type="compositionally biased region" description="Low complexity" evidence="9">
    <location>
        <begin position="81"/>
        <end position="101"/>
    </location>
</feature>
<feature type="compositionally biased region" description="Basic and acidic residues" evidence="9">
    <location>
        <begin position="253"/>
        <end position="262"/>
    </location>
</feature>
<comment type="caution">
    <text evidence="12">The sequence shown here is derived from an EMBL/GenBank/DDBJ whole genome shotgun (WGS) entry which is preliminary data.</text>
</comment>
<feature type="region of interest" description="Disordered" evidence="9">
    <location>
        <begin position="59"/>
        <end position="110"/>
    </location>
</feature>
<sequence length="788" mass="85493">MGAGLLAFGYPLLGKRGLADAGVQSRGGRHLNNSGPYVPSLSGGGGGCCCERTRVSSPALASEQAHPLLDEPLPRRRRPPRLSQRAATTAPPKSTTPSRPRQFARDHQPPRPLLLATLVSPTHARFFSSTGGIDPMEDTLRSSWRRSDVMEDIAPRGVLAKRNLDNGAIAGIVVGVCVGVALVFVCLYPIFIRRIIRRRRERRKPSSPPDAETGEVPVPTGSAGTDGAQRRLSSQDSFKPGEDLSRGDIAGDSVKDGEDLSRGDIGGGSVKDGWTPSDGVARSGSQEQQIRSVHIETDVPQTRAQPVRTESQGTALTGFEEEFMPQSIGDAHNGVLNGTSADYYSPAVPSEAFGMVIEEEAQPQPQPQPDPKRSLSRGSSLRYNLKQMFSRRGTRDHSLHSPTSPTFGDSFDVTPRGVPLGQDTPLERITTAEMTSESPTDIYPPASDMLPPAPRALGSPINLPSKSSEVPPGAVQTPPQSPPSEAKFRASASPPTHPAPGTVNPMDIMPATTESEMWHRTEHQLFMTNNPSSSPYTLPSSDQTPPEVPTDSPSPLTLPPNYPQATPIIQSPTPTQREMSFKRDPVEDEHDVSMVDIPSHIHLTPAPDRDTRHPSYPSDASTPLPGPTSTNPSTLNTPATQLDTPSPNSEATSSDYHHSVSPNNGNNGVNVSPKTGAYPCDEPGCNQVFDQPHKLKHHQRYHTKEHKCTYPNCGKGFGTKTHLQRHINDRHEKKKKFHCAVQGCDYSRQGGKGFPRKDNWKRHMTKIHNMDQRYLPEPVEADTEMGGV</sequence>
<keyword evidence="10" id="KW-1133">Transmembrane helix</keyword>
<dbReference type="SUPFAM" id="SSF57667">
    <property type="entry name" value="beta-beta-alpha zinc fingers"/>
    <property type="match status" value="1"/>
</dbReference>
<dbReference type="Gene3D" id="3.30.160.60">
    <property type="entry name" value="Classic Zinc Finger"/>
    <property type="match status" value="3"/>
</dbReference>
<dbReference type="OrthoDB" id="6365676at2759"/>
<evidence type="ECO:0000256" key="5">
    <source>
        <dbReference type="ARBA" id="ARBA00023015"/>
    </source>
</evidence>
<name>A0A9P5H8P5_9HYPO</name>
<evidence type="ECO:0000256" key="6">
    <source>
        <dbReference type="ARBA" id="ARBA00023163"/>
    </source>
</evidence>
<keyword evidence="4" id="KW-0862">Zinc</keyword>
<dbReference type="GO" id="GO:0005634">
    <property type="term" value="C:nucleus"/>
    <property type="evidence" value="ECO:0007669"/>
    <property type="project" value="UniProtKB-SubCell"/>
</dbReference>
<dbReference type="GO" id="GO:0008270">
    <property type="term" value="F:zinc ion binding"/>
    <property type="evidence" value="ECO:0007669"/>
    <property type="project" value="UniProtKB-KW"/>
</dbReference>